<gene>
    <name evidence="2" type="ORF">B7O98_05450</name>
</gene>
<evidence type="ECO:0000313" key="3">
    <source>
        <dbReference type="Proteomes" id="UP000244093"/>
    </source>
</evidence>
<name>A0A2R7Y3S3_9CREN</name>
<protein>
    <recommendedName>
        <fullName evidence="1">Methyltransferase domain-containing protein</fullName>
    </recommendedName>
</protein>
<evidence type="ECO:0000313" key="2">
    <source>
        <dbReference type="EMBL" id="PUA32123.1"/>
    </source>
</evidence>
<feature type="domain" description="Methyltransferase" evidence="1">
    <location>
        <begin position="46"/>
        <end position="138"/>
    </location>
</feature>
<dbReference type="InterPro" id="IPR029063">
    <property type="entry name" value="SAM-dependent_MTases_sf"/>
</dbReference>
<dbReference type="Gene3D" id="3.40.50.150">
    <property type="entry name" value="Vaccinia Virus protein VP39"/>
    <property type="match status" value="1"/>
</dbReference>
<dbReference type="CDD" id="cd02440">
    <property type="entry name" value="AdoMet_MTases"/>
    <property type="match status" value="1"/>
</dbReference>
<dbReference type="Pfam" id="PF13649">
    <property type="entry name" value="Methyltransf_25"/>
    <property type="match status" value="1"/>
</dbReference>
<organism evidence="2 3">
    <name type="scientific">Zestosphaera tikiterensis</name>
    <dbReference type="NCBI Taxonomy" id="1973259"/>
    <lineage>
        <taxon>Archaea</taxon>
        <taxon>Thermoproteota</taxon>
        <taxon>Thermoprotei</taxon>
        <taxon>Desulfurococcales</taxon>
        <taxon>Desulfurococcaceae</taxon>
        <taxon>Zestosphaera</taxon>
    </lineage>
</organism>
<comment type="caution">
    <text evidence="2">The sequence shown here is derived from an EMBL/GenBank/DDBJ whole genome shotgun (WGS) entry which is preliminary data.</text>
</comment>
<sequence>MSEDVLEWYEELSSVYDELYGDEQRSKYAIINEVLTEMNIRLKDVVVDVGCGSGGLINDALISDVLYYVGLDLSPKLLSKAREKLENLSLVGDVVAGDMFIMPFRSNSIKTLISVTAIVCGTELKVYEEVKRVLSLDGVALLTVLCTSKDNVMIDKLGCYVTYEVSSREVLCLNLKR</sequence>
<accession>A0A2R7Y3S3</accession>
<evidence type="ECO:0000259" key="1">
    <source>
        <dbReference type="Pfam" id="PF13649"/>
    </source>
</evidence>
<dbReference type="SUPFAM" id="SSF53335">
    <property type="entry name" value="S-adenosyl-L-methionine-dependent methyltransferases"/>
    <property type="match status" value="1"/>
</dbReference>
<dbReference type="Proteomes" id="UP000244093">
    <property type="component" value="Unassembled WGS sequence"/>
</dbReference>
<dbReference type="InterPro" id="IPR041698">
    <property type="entry name" value="Methyltransf_25"/>
</dbReference>
<proteinExistence type="predicted"/>
<dbReference type="AlphaFoldDB" id="A0A2R7Y3S3"/>
<reference evidence="2 3" key="1">
    <citation type="journal article" date="2018" name="Syst. Appl. Microbiol.">
        <title>A new symbiotic nanoarchaeote (Candidatus Nanoclepta minutus) and its host (Zestosphaera tikiterensis gen. nov., sp. nov.) from a New Zealand hot spring.</title>
        <authorList>
            <person name="St John E."/>
            <person name="Liu Y."/>
            <person name="Podar M."/>
            <person name="Stott M.B."/>
            <person name="Meneghin J."/>
            <person name="Chen Z."/>
            <person name="Lagutin K."/>
            <person name="Mitchell K."/>
            <person name="Reysenbach A.L."/>
        </authorList>
    </citation>
    <scope>NUCLEOTIDE SEQUENCE [LARGE SCALE GENOMIC DNA]</scope>
    <source>
        <strain evidence="2">NZ3</strain>
    </source>
</reference>
<dbReference type="EMBL" id="NBVN01000004">
    <property type="protein sequence ID" value="PUA32123.1"/>
    <property type="molecule type" value="Genomic_DNA"/>
</dbReference>